<protein>
    <submittedName>
        <fullName evidence="1">ABC transporter substrate-binding protein</fullName>
    </submittedName>
</protein>
<proteinExistence type="predicted"/>
<sequence length="147" mass="16738">MTLFVAHRHGGGAGRKGVYSVLYRPGERRDPVHRDFAARSYVDANPETVQGFVNAIARAQQWVAEHTDRQVAEAICDQFPDTDLDILERVCARHREIDAWNRTPVMERQALERLETVMTQAGELATDQWVDFDGLVDNRFAQKANTQ</sequence>
<dbReference type="AlphaFoldDB" id="K1SVA1"/>
<comment type="caution">
    <text evidence="1">The sequence shown here is derived from an EMBL/GenBank/DDBJ whole genome shotgun (WGS) entry which is preliminary data.</text>
</comment>
<reference evidence="1" key="1">
    <citation type="journal article" date="2013" name="Environ. Microbiol.">
        <title>Microbiota from the distal guts of lean and obese adolescents exhibit partial functional redundancy besides clear differences in community structure.</title>
        <authorList>
            <person name="Ferrer M."/>
            <person name="Ruiz A."/>
            <person name="Lanza F."/>
            <person name="Haange S.B."/>
            <person name="Oberbach A."/>
            <person name="Till H."/>
            <person name="Bargiela R."/>
            <person name="Campoy C."/>
            <person name="Segura M.T."/>
            <person name="Richter M."/>
            <person name="von Bergen M."/>
            <person name="Seifert J."/>
            <person name="Suarez A."/>
        </authorList>
    </citation>
    <scope>NUCLEOTIDE SEQUENCE</scope>
</reference>
<evidence type="ECO:0000313" key="1">
    <source>
        <dbReference type="EMBL" id="EKC64507.1"/>
    </source>
</evidence>
<dbReference type="SUPFAM" id="SSF53850">
    <property type="entry name" value="Periplasmic binding protein-like II"/>
    <property type="match status" value="1"/>
</dbReference>
<dbReference type="Gene3D" id="3.40.190.10">
    <property type="entry name" value="Periplasmic binding protein-like II"/>
    <property type="match status" value="1"/>
</dbReference>
<dbReference type="EMBL" id="AJWZ01004755">
    <property type="protein sequence ID" value="EKC64507.1"/>
    <property type="molecule type" value="Genomic_DNA"/>
</dbReference>
<accession>K1SVA1</accession>
<name>K1SVA1_9ZZZZ</name>
<gene>
    <name evidence="1" type="ORF">OBE_06932</name>
</gene>
<organism evidence="1">
    <name type="scientific">human gut metagenome</name>
    <dbReference type="NCBI Taxonomy" id="408170"/>
    <lineage>
        <taxon>unclassified sequences</taxon>
        <taxon>metagenomes</taxon>
        <taxon>organismal metagenomes</taxon>
    </lineage>
</organism>